<dbReference type="InterPro" id="IPR051486">
    <property type="entry name" value="Hcy_S-methyltransferase"/>
</dbReference>
<keyword evidence="1 5" id="KW-0489">Methyltransferase</keyword>
<dbReference type="GO" id="GO:0009086">
    <property type="term" value="P:methionine biosynthetic process"/>
    <property type="evidence" value="ECO:0007669"/>
    <property type="project" value="InterPro"/>
</dbReference>
<keyword evidence="3 5" id="KW-0479">Metal-binding</keyword>
<gene>
    <name evidence="7" type="ORF">SAPINGB_P004131</name>
</gene>
<dbReference type="InterPro" id="IPR003726">
    <property type="entry name" value="HCY_dom"/>
</dbReference>
<evidence type="ECO:0000256" key="2">
    <source>
        <dbReference type="ARBA" id="ARBA00022679"/>
    </source>
</evidence>
<evidence type="ECO:0000313" key="8">
    <source>
        <dbReference type="Proteomes" id="UP000398389"/>
    </source>
</evidence>
<dbReference type="Gene3D" id="3.20.20.330">
    <property type="entry name" value="Homocysteine-binding-like domain"/>
    <property type="match status" value="1"/>
</dbReference>
<dbReference type="GO" id="GO:0033528">
    <property type="term" value="P:S-methylmethionine cycle"/>
    <property type="evidence" value="ECO:0007669"/>
    <property type="project" value="TreeGrafter"/>
</dbReference>
<evidence type="ECO:0000313" key="7">
    <source>
        <dbReference type="EMBL" id="VVT54549.1"/>
    </source>
</evidence>
<dbReference type="Pfam" id="PF02574">
    <property type="entry name" value="S-methyl_trans"/>
    <property type="match status" value="1"/>
</dbReference>
<dbReference type="OrthoDB" id="261426at2759"/>
<dbReference type="RefSeq" id="XP_031854737.1">
    <property type="nucleotide sequence ID" value="XM_031998846.1"/>
</dbReference>
<dbReference type="EMBL" id="CABVLU010000003">
    <property type="protein sequence ID" value="VVT54549.1"/>
    <property type="molecule type" value="Genomic_DNA"/>
</dbReference>
<feature type="binding site" evidence="5">
    <location>
        <position position="329"/>
    </location>
    <ligand>
        <name>Zn(2+)</name>
        <dbReference type="ChEBI" id="CHEBI:29105"/>
    </ligand>
</feature>
<keyword evidence="2 5" id="KW-0808">Transferase</keyword>
<sequence length="351" mass="37886">MTSILPYNSAVLVLDGGLGSELETRGVPVGSSHLWSAELLISDPAALRDVHAAYIAAGADIVTTASYQASFPGVVRYFEEKQGPGDYNDLAKKYIADSVLIAQEARDAFWKENEATTDRIKPLVAASIGPYGAYLAAGQEYTGDYGFTDDKEGEKILQEFHKPRLDALLSANPDIIALETIPTFLETKVLLDLLAKTKVENPPSVWLAFSINSSDETALADGSPLTAVVDLIAKYRDSPGLRVTSIGTNCLPPHRAHKALHTLSQELARVNLPLPLVVYPNSGEIYNGTTKEWAPNPEGVSKADDETNLCFHEFLPNWYASGARLVGGCCRTGPSDISELRGQLQALARQA</sequence>
<dbReference type="PANTHER" id="PTHR46015:SF1">
    <property type="entry name" value="HOMOCYSTEINE S-METHYLTRANSFERASE-LIKE ISOFORM 1"/>
    <property type="match status" value="1"/>
</dbReference>
<protein>
    <recommendedName>
        <fullName evidence="6">Hcy-binding domain-containing protein</fullName>
    </recommendedName>
</protein>
<organism evidence="7 8">
    <name type="scientific">Magnusiomyces paraingens</name>
    <dbReference type="NCBI Taxonomy" id="2606893"/>
    <lineage>
        <taxon>Eukaryota</taxon>
        <taxon>Fungi</taxon>
        <taxon>Dikarya</taxon>
        <taxon>Ascomycota</taxon>
        <taxon>Saccharomycotina</taxon>
        <taxon>Dipodascomycetes</taxon>
        <taxon>Dipodascales</taxon>
        <taxon>Dipodascaceae</taxon>
        <taxon>Magnusiomyces</taxon>
    </lineage>
</organism>
<dbReference type="GO" id="GO:0008270">
    <property type="term" value="F:zinc ion binding"/>
    <property type="evidence" value="ECO:0007669"/>
    <property type="project" value="InterPro"/>
</dbReference>
<keyword evidence="4 5" id="KW-0862">Zinc</keyword>
<proteinExistence type="predicted"/>
<feature type="binding site" evidence="5">
    <location>
        <position position="250"/>
    </location>
    <ligand>
        <name>Zn(2+)</name>
        <dbReference type="ChEBI" id="CHEBI:29105"/>
    </ligand>
</feature>
<evidence type="ECO:0000256" key="5">
    <source>
        <dbReference type="PROSITE-ProRule" id="PRU00333"/>
    </source>
</evidence>
<dbReference type="PANTHER" id="PTHR46015">
    <property type="entry name" value="ZGC:172121"/>
    <property type="match status" value="1"/>
</dbReference>
<dbReference type="GO" id="GO:0032259">
    <property type="term" value="P:methylation"/>
    <property type="evidence" value="ECO:0007669"/>
    <property type="project" value="UniProtKB-KW"/>
</dbReference>
<evidence type="ECO:0000256" key="4">
    <source>
        <dbReference type="ARBA" id="ARBA00022833"/>
    </source>
</evidence>
<dbReference type="PIRSF" id="PIRSF037505">
    <property type="entry name" value="Betaine_HMT"/>
    <property type="match status" value="1"/>
</dbReference>
<evidence type="ECO:0000256" key="3">
    <source>
        <dbReference type="ARBA" id="ARBA00022723"/>
    </source>
</evidence>
<dbReference type="GeneID" id="43582946"/>
<dbReference type="NCBIfam" id="NF007020">
    <property type="entry name" value="PRK09485.1"/>
    <property type="match status" value="1"/>
</dbReference>
<name>A0A5E8BV46_9ASCO</name>
<evidence type="ECO:0000259" key="6">
    <source>
        <dbReference type="PROSITE" id="PS50970"/>
    </source>
</evidence>
<dbReference type="SUPFAM" id="SSF82282">
    <property type="entry name" value="Homocysteine S-methyltransferase"/>
    <property type="match status" value="1"/>
</dbReference>
<reference evidence="7 8" key="1">
    <citation type="submission" date="2019-09" db="EMBL/GenBank/DDBJ databases">
        <authorList>
            <person name="Brejova B."/>
        </authorList>
    </citation>
    <scope>NUCLEOTIDE SEQUENCE [LARGE SCALE GENOMIC DNA]</scope>
</reference>
<feature type="binding site" evidence="5">
    <location>
        <position position="330"/>
    </location>
    <ligand>
        <name>Zn(2+)</name>
        <dbReference type="ChEBI" id="CHEBI:29105"/>
    </ligand>
</feature>
<evidence type="ECO:0000256" key="1">
    <source>
        <dbReference type="ARBA" id="ARBA00022603"/>
    </source>
</evidence>
<dbReference type="AlphaFoldDB" id="A0A5E8BV46"/>
<dbReference type="InterPro" id="IPR036589">
    <property type="entry name" value="HCY_dom_sf"/>
</dbReference>
<dbReference type="GO" id="GO:0008898">
    <property type="term" value="F:S-adenosylmethionine-homocysteine S-methyltransferase activity"/>
    <property type="evidence" value="ECO:0007669"/>
    <property type="project" value="TreeGrafter"/>
</dbReference>
<comment type="cofactor">
    <cofactor evidence="5">
        <name>Zn(2+)</name>
        <dbReference type="ChEBI" id="CHEBI:29105"/>
    </cofactor>
</comment>
<keyword evidence="8" id="KW-1185">Reference proteome</keyword>
<dbReference type="Proteomes" id="UP000398389">
    <property type="component" value="Unassembled WGS sequence"/>
</dbReference>
<dbReference type="PROSITE" id="PS50970">
    <property type="entry name" value="HCY"/>
    <property type="match status" value="1"/>
</dbReference>
<accession>A0A5E8BV46</accession>
<dbReference type="InterPro" id="IPR017226">
    <property type="entry name" value="BHMT-like"/>
</dbReference>
<feature type="domain" description="Hcy-binding" evidence="6">
    <location>
        <begin position="1"/>
        <end position="344"/>
    </location>
</feature>